<name>G7Y9K9_CLOSI</name>
<gene>
    <name evidence="1" type="ORF">CLF_103347</name>
</gene>
<organism evidence="1 2">
    <name type="scientific">Clonorchis sinensis</name>
    <name type="common">Chinese liver fluke</name>
    <dbReference type="NCBI Taxonomy" id="79923"/>
    <lineage>
        <taxon>Eukaryota</taxon>
        <taxon>Metazoa</taxon>
        <taxon>Spiralia</taxon>
        <taxon>Lophotrochozoa</taxon>
        <taxon>Platyhelminthes</taxon>
        <taxon>Trematoda</taxon>
        <taxon>Digenea</taxon>
        <taxon>Opisthorchiida</taxon>
        <taxon>Opisthorchiata</taxon>
        <taxon>Opisthorchiidae</taxon>
        <taxon>Clonorchis</taxon>
    </lineage>
</organism>
<keyword evidence="2" id="KW-1185">Reference proteome</keyword>
<reference evidence="1" key="1">
    <citation type="journal article" date="2011" name="Genome Biol.">
        <title>The draft genome of the carcinogenic human liver fluke Clonorchis sinensis.</title>
        <authorList>
            <person name="Wang X."/>
            <person name="Chen W."/>
            <person name="Huang Y."/>
            <person name="Sun J."/>
            <person name="Men J."/>
            <person name="Liu H."/>
            <person name="Luo F."/>
            <person name="Guo L."/>
            <person name="Lv X."/>
            <person name="Deng C."/>
            <person name="Zhou C."/>
            <person name="Fan Y."/>
            <person name="Li X."/>
            <person name="Huang L."/>
            <person name="Hu Y."/>
            <person name="Liang C."/>
            <person name="Hu X."/>
            <person name="Xu J."/>
            <person name="Yu X."/>
        </authorList>
    </citation>
    <scope>NUCLEOTIDE SEQUENCE [LARGE SCALE GENOMIC DNA]</scope>
    <source>
        <strain evidence="1">Henan</strain>
    </source>
</reference>
<proteinExistence type="predicted"/>
<dbReference type="Proteomes" id="UP000008909">
    <property type="component" value="Unassembled WGS sequence"/>
</dbReference>
<protein>
    <submittedName>
        <fullName evidence="1">Uncharacterized protein</fullName>
    </submittedName>
</protein>
<dbReference type="EMBL" id="DF142974">
    <property type="protein sequence ID" value="GAA49644.1"/>
    <property type="molecule type" value="Genomic_DNA"/>
</dbReference>
<accession>G7Y9K9</accession>
<evidence type="ECO:0000313" key="2">
    <source>
        <dbReference type="Proteomes" id="UP000008909"/>
    </source>
</evidence>
<feature type="non-terminal residue" evidence="1">
    <location>
        <position position="1"/>
    </location>
</feature>
<sequence length="255" mass="29185">NFRGRTLSESRRPYAFERSANERSSFRHYSYSQPSAHYRTTASHHISSGLSPGPMSHISRWSSVQGAGSHGLWRGSSGSRYATTLTRQHIKRQRDPVEMVVKAPNVLTDQTVPYVYLQVKNLSENEEPFYFQVAREIEDLTNASLSNQHWSICAIEFTEWCLSVISQSMMMTLGVVEATTQTVMQFDRGPTFVITNGGKAKRQIDFNSVSERKFVDNAHSEKKRGYAVRCKDHKYVLQMRSITVFIFDLLICLEQ</sequence>
<reference key="2">
    <citation type="submission" date="2011-10" db="EMBL/GenBank/DDBJ databases">
        <title>The genome and transcriptome sequence of Clonorchis sinensis provide insights into the carcinogenic liver fluke.</title>
        <authorList>
            <person name="Wang X."/>
            <person name="Huang Y."/>
            <person name="Chen W."/>
            <person name="Liu H."/>
            <person name="Guo L."/>
            <person name="Chen Y."/>
            <person name="Luo F."/>
            <person name="Zhou W."/>
            <person name="Sun J."/>
            <person name="Mao Q."/>
            <person name="Liang P."/>
            <person name="Zhou C."/>
            <person name="Tian Y."/>
            <person name="Men J."/>
            <person name="Lv X."/>
            <person name="Huang L."/>
            <person name="Zhou J."/>
            <person name="Hu Y."/>
            <person name="Li R."/>
            <person name="Zhang F."/>
            <person name="Lei H."/>
            <person name="Li X."/>
            <person name="Hu X."/>
            <person name="Liang C."/>
            <person name="Xu J."/>
            <person name="Wu Z."/>
            <person name="Yu X."/>
        </authorList>
    </citation>
    <scope>NUCLEOTIDE SEQUENCE</scope>
    <source>
        <strain>Henan</strain>
    </source>
</reference>
<evidence type="ECO:0000313" key="1">
    <source>
        <dbReference type="EMBL" id="GAA49644.1"/>
    </source>
</evidence>
<dbReference type="AlphaFoldDB" id="G7Y9K9"/>